<sequence>MNEKCRIGVIGVGHLGRIHAKLLKEIAEADLVGVYDSDQGKAVQVANEFQTKAFSTYTGLLNEVDAVVIAASTIAHHELALEALHAKVNLLVEKPLADTPVHARDIIDGFSKTGLKLTVGHIERFNQAVRALDGINIAPRFIEAHRLAAFTLRGADVAVIHDLMIHDLDLILHWVDAPIKRLDASGVAVISDTPDIANVRIAFENGCVANITASRISRHKMRRMRMFQENAYLSLDFAEGKAEMYRLAAPDEEGLPALELGQIEKGSQPRKILYQQPQAPEGNALKLELEQFIQSVLLDTPVAVSGEDGLRAVQLAHEILTQIEEES</sequence>
<dbReference type="Proteomes" id="UP000319619">
    <property type="component" value="Unassembled WGS sequence"/>
</dbReference>
<evidence type="ECO:0000259" key="1">
    <source>
        <dbReference type="Pfam" id="PF01408"/>
    </source>
</evidence>
<dbReference type="InterPro" id="IPR036291">
    <property type="entry name" value="NAD(P)-bd_dom_sf"/>
</dbReference>
<name>A0A532V5L8_UNCL8</name>
<dbReference type="GO" id="GO:0000166">
    <property type="term" value="F:nucleotide binding"/>
    <property type="evidence" value="ECO:0007669"/>
    <property type="project" value="InterPro"/>
</dbReference>
<dbReference type="Pfam" id="PF22725">
    <property type="entry name" value="GFO_IDH_MocA_C3"/>
    <property type="match status" value="1"/>
</dbReference>
<evidence type="ECO:0000259" key="2">
    <source>
        <dbReference type="Pfam" id="PF22725"/>
    </source>
</evidence>
<dbReference type="PANTHER" id="PTHR43377:SF1">
    <property type="entry name" value="BILIVERDIN REDUCTASE A"/>
    <property type="match status" value="1"/>
</dbReference>
<dbReference type="Gene3D" id="3.40.50.720">
    <property type="entry name" value="NAD(P)-binding Rossmann-like Domain"/>
    <property type="match status" value="1"/>
</dbReference>
<feature type="domain" description="GFO/IDH/MocA-like oxidoreductase" evidence="2">
    <location>
        <begin position="159"/>
        <end position="227"/>
    </location>
</feature>
<dbReference type="Pfam" id="PF01408">
    <property type="entry name" value="GFO_IDH_MocA"/>
    <property type="match status" value="1"/>
</dbReference>
<protein>
    <submittedName>
        <fullName evidence="3">Oxidoreductase</fullName>
    </submittedName>
</protein>
<dbReference type="Gene3D" id="3.30.360.10">
    <property type="entry name" value="Dihydrodipicolinate Reductase, domain 2"/>
    <property type="match status" value="1"/>
</dbReference>
<dbReference type="EMBL" id="NJBN01000001">
    <property type="protein sequence ID" value="TKJ42504.1"/>
    <property type="molecule type" value="Genomic_DNA"/>
</dbReference>
<dbReference type="SUPFAM" id="SSF51735">
    <property type="entry name" value="NAD(P)-binding Rossmann-fold domains"/>
    <property type="match status" value="1"/>
</dbReference>
<dbReference type="InterPro" id="IPR055170">
    <property type="entry name" value="GFO_IDH_MocA-like_dom"/>
</dbReference>
<comment type="caution">
    <text evidence="3">The sequence shown here is derived from an EMBL/GenBank/DDBJ whole genome shotgun (WGS) entry which is preliminary data.</text>
</comment>
<gene>
    <name evidence="3" type="ORF">CEE37_02120</name>
</gene>
<accession>A0A532V5L8</accession>
<evidence type="ECO:0000313" key="4">
    <source>
        <dbReference type="Proteomes" id="UP000319619"/>
    </source>
</evidence>
<dbReference type="InterPro" id="IPR000683">
    <property type="entry name" value="Gfo/Idh/MocA-like_OxRdtase_N"/>
</dbReference>
<dbReference type="SUPFAM" id="SSF55347">
    <property type="entry name" value="Glyceraldehyde-3-phosphate dehydrogenase-like, C-terminal domain"/>
    <property type="match status" value="1"/>
</dbReference>
<feature type="domain" description="Gfo/Idh/MocA-like oxidoreductase N-terminal" evidence="1">
    <location>
        <begin position="6"/>
        <end position="121"/>
    </location>
</feature>
<proteinExistence type="predicted"/>
<organism evidence="3 4">
    <name type="scientific">candidate division LCP-89 bacterium B3_LCP</name>
    <dbReference type="NCBI Taxonomy" id="2012998"/>
    <lineage>
        <taxon>Bacteria</taxon>
        <taxon>Pseudomonadati</taxon>
        <taxon>Bacteria division LCP-89</taxon>
    </lineage>
</organism>
<dbReference type="AlphaFoldDB" id="A0A532V5L8"/>
<evidence type="ECO:0000313" key="3">
    <source>
        <dbReference type="EMBL" id="TKJ42504.1"/>
    </source>
</evidence>
<dbReference type="PANTHER" id="PTHR43377">
    <property type="entry name" value="BILIVERDIN REDUCTASE A"/>
    <property type="match status" value="1"/>
</dbReference>
<reference evidence="3 4" key="1">
    <citation type="submission" date="2017-06" db="EMBL/GenBank/DDBJ databases">
        <title>Novel microbial phyla capable of carbon fixation and sulfur reduction in deep-sea sediments.</title>
        <authorList>
            <person name="Huang J."/>
            <person name="Baker B."/>
            <person name="Wang Y."/>
        </authorList>
    </citation>
    <scope>NUCLEOTIDE SEQUENCE [LARGE SCALE GENOMIC DNA]</scope>
    <source>
        <strain evidence="3">B3_LCP</strain>
    </source>
</reference>
<dbReference type="InterPro" id="IPR051450">
    <property type="entry name" value="Gfo/Idh/MocA_Oxidoreductases"/>
</dbReference>